<feature type="compositionally biased region" description="Basic residues" evidence="1">
    <location>
        <begin position="29"/>
        <end position="43"/>
    </location>
</feature>
<dbReference type="Proteomes" id="UP000321947">
    <property type="component" value="Unassembled WGS sequence"/>
</dbReference>
<reference evidence="4 5" key="1">
    <citation type="submission" date="2019-08" db="EMBL/GenBank/DDBJ databases">
        <title>Draft genome sequences of two oriental melons (Cucumis melo L. var makuwa).</title>
        <authorList>
            <person name="Kwon S.-Y."/>
        </authorList>
    </citation>
    <scope>NUCLEOTIDE SEQUENCE [LARGE SCALE GENOMIC DNA]</scope>
    <source>
        <strain evidence="5">cv. Chang Bougi</strain>
        <strain evidence="4">cv. SW 3</strain>
        <tissue evidence="2">Leaf</tissue>
    </source>
</reference>
<evidence type="ECO:0000313" key="5">
    <source>
        <dbReference type="Proteomes" id="UP000321947"/>
    </source>
</evidence>
<dbReference type="AlphaFoldDB" id="A0A5A7V8U7"/>
<protein>
    <submittedName>
        <fullName evidence="2">Uncharacterized protein</fullName>
    </submittedName>
</protein>
<comment type="caution">
    <text evidence="2">The sequence shown here is derived from an EMBL/GenBank/DDBJ whole genome shotgun (WGS) entry which is preliminary data.</text>
</comment>
<evidence type="ECO:0000256" key="1">
    <source>
        <dbReference type="SAM" id="MobiDB-lite"/>
    </source>
</evidence>
<dbReference type="EMBL" id="SSTD01010532">
    <property type="protein sequence ID" value="TYK11679.1"/>
    <property type="molecule type" value="Genomic_DNA"/>
</dbReference>
<evidence type="ECO:0000313" key="2">
    <source>
        <dbReference type="EMBL" id="KAA0063417.1"/>
    </source>
</evidence>
<dbReference type="Proteomes" id="UP000321393">
    <property type="component" value="Unassembled WGS sequence"/>
</dbReference>
<feature type="compositionally biased region" description="Basic residues" evidence="1">
    <location>
        <begin position="53"/>
        <end position="70"/>
    </location>
</feature>
<evidence type="ECO:0000313" key="3">
    <source>
        <dbReference type="EMBL" id="TYK11679.1"/>
    </source>
</evidence>
<gene>
    <name evidence="3" type="ORF">E5676_scaffold828G00560</name>
    <name evidence="2" type="ORF">E6C27_scaffold508G00570</name>
</gene>
<accession>A0A5A7V8U7</accession>
<organism evidence="2 4">
    <name type="scientific">Cucumis melo var. makuwa</name>
    <name type="common">Oriental melon</name>
    <dbReference type="NCBI Taxonomy" id="1194695"/>
    <lineage>
        <taxon>Eukaryota</taxon>
        <taxon>Viridiplantae</taxon>
        <taxon>Streptophyta</taxon>
        <taxon>Embryophyta</taxon>
        <taxon>Tracheophyta</taxon>
        <taxon>Spermatophyta</taxon>
        <taxon>Magnoliopsida</taxon>
        <taxon>eudicotyledons</taxon>
        <taxon>Gunneridae</taxon>
        <taxon>Pentapetalae</taxon>
        <taxon>rosids</taxon>
        <taxon>fabids</taxon>
        <taxon>Cucurbitales</taxon>
        <taxon>Cucurbitaceae</taxon>
        <taxon>Benincaseae</taxon>
        <taxon>Cucumis</taxon>
    </lineage>
</organism>
<sequence length="126" mass="14207">MWCSRWLGPVAHTEGEATTSGDSDERLNRKGSRSARWCGRKQRATASEEGDRKRKGRCWSKLGKKKKKISRGGGVAKLPTQYAYHFGDKTKWGAGNIITQDEIHSFSPLENISTVRRVQLSIRFPS</sequence>
<proteinExistence type="predicted"/>
<dbReference type="EMBL" id="SSTE01002676">
    <property type="protein sequence ID" value="KAA0063417.1"/>
    <property type="molecule type" value="Genomic_DNA"/>
</dbReference>
<feature type="region of interest" description="Disordered" evidence="1">
    <location>
        <begin position="13"/>
        <end position="72"/>
    </location>
</feature>
<name>A0A5A7V8U7_CUCMM</name>
<evidence type="ECO:0000313" key="4">
    <source>
        <dbReference type="Proteomes" id="UP000321393"/>
    </source>
</evidence>